<reference evidence="2 3" key="1">
    <citation type="journal article" date="2022" name="Allergy">
        <title>Genome assembly and annotation of Periplaneta americana reveal a comprehensive cockroach allergen profile.</title>
        <authorList>
            <person name="Wang L."/>
            <person name="Xiong Q."/>
            <person name="Saelim N."/>
            <person name="Wang L."/>
            <person name="Nong W."/>
            <person name="Wan A.T."/>
            <person name="Shi M."/>
            <person name="Liu X."/>
            <person name="Cao Q."/>
            <person name="Hui J.H.L."/>
            <person name="Sookrung N."/>
            <person name="Leung T.F."/>
            <person name="Tungtrongchitr A."/>
            <person name="Tsui S.K.W."/>
        </authorList>
    </citation>
    <scope>NUCLEOTIDE SEQUENCE [LARGE SCALE GENOMIC DNA]</scope>
    <source>
        <strain evidence="2">PWHHKU_190912</strain>
    </source>
</reference>
<accession>A0ABQ8SHT7</accession>
<dbReference type="Proteomes" id="UP001148838">
    <property type="component" value="Unassembled WGS sequence"/>
</dbReference>
<dbReference type="Pfam" id="PF00078">
    <property type="entry name" value="RVT_1"/>
    <property type="match status" value="1"/>
</dbReference>
<keyword evidence="3" id="KW-1185">Reference proteome</keyword>
<protein>
    <recommendedName>
        <fullName evidence="1">Reverse transcriptase domain-containing protein</fullName>
    </recommendedName>
</protein>
<gene>
    <name evidence="2" type="ORF">ANN_16016</name>
</gene>
<evidence type="ECO:0000313" key="2">
    <source>
        <dbReference type="EMBL" id="KAJ4433705.1"/>
    </source>
</evidence>
<organism evidence="2 3">
    <name type="scientific">Periplaneta americana</name>
    <name type="common">American cockroach</name>
    <name type="synonym">Blatta americana</name>
    <dbReference type="NCBI Taxonomy" id="6978"/>
    <lineage>
        <taxon>Eukaryota</taxon>
        <taxon>Metazoa</taxon>
        <taxon>Ecdysozoa</taxon>
        <taxon>Arthropoda</taxon>
        <taxon>Hexapoda</taxon>
        <taxon>Insecta</taxon>
        <taxon>Pterygota</taxon>
        <taxon>Neoptera</taxon>
        <taxon>Polyneoptera</taxon>
        <taxon>Dictyoptera</taxon>
        <taxon>Blattodea</taxon>
        <taxon>Blattoidea</taxon>
        <taxon>Blattidae</taxon>
        <taxon>Blattinae</taxon>
        <taxon>Periplaneta</taxon>
    </lineage>
</organism>
<sequence>MAGLCEGGNEPPSSLNANKLKQGDALSPLLFNFALEYAIKKVQDNTEGLELNGLHQLLVYADDVNMLGENPQTIRENAEILVEASKAIGLEPGTVDIPTKTWEDGIREALQKKGLFVREAVILTVDRSRLEISRILNTESLRAMRPTN</sequence>
<dbReference type="InterPro" id="IPR000477">
    <property type="entry name" value="RT_dom"/>
</dbReference>
<evidence type="ECO:0000313" key="3">
    <source>
        <dbReference type="Proteomes" id="UP001148838"/>
    </source>
</evidence>
<comment type="caution">
    <text evidence="2">The sequence shown here is derived from an EMBL/GenBank/DDBJ whole genome shotgun (WGS) entry which is preliminary data.</text>
</comment>
<dbReference type="PROSITE" id="PS50878">
    <property type="entry name" value="RT_POL"/>
    <property type="match status" value="1"/>
</dbReference>
<proteinExistence type="predicted"/>
<name>A0ABQ8SHT7_PERAM</name>
<feature type="domain" description="Reverse transcriptase" evidence="1">
    <location>
        <begin position="1"/>
        <end position="117"/>
    </location>
</feature>
<dbReference type="EMBL" id="JAJSOF020000027">
    <property type="protein sequence ID" value="KAJ4433705.1"/>
    <property type="molecule type" value="Genomic_DNA"/>
</dbReference>
<evidence type="ECO:0000259" key="1">
    <source>
        <dbReference type="PROSITE" id="PS50878"/>
    </source>
</evidence>